<proteinExistence type="predicted"/>
<dbReference type="Pfam" id="PF02210">
    <property type="entry name" value="Laminin_G_2"/>
    <property type="match status" value="2"/>
</dbReference>
<evidence type="ECO:0000256" key="7">
    <source>
        <dbReference type="ARBA" id="ARBA00023136"/>
    </source>
</evidence>
<feature type="domain" description="Cadherin" evidence="14">
    <location>
        <begin position="484"/>
        <end position="592"/>
    </location>
</feature>
<comment type="subcellular location">
    <subcellularLocation>
        <location evidence="1">Membrane</location>
    </subcellularLocation>
</comment>
<dbReference type="FunFam" id="2.60.40.60:FF:000015">
    <property type="entry name" value="FAT atypical cadherin 1"/>
    <property type="match status" value="1"/>
</dbReference>
<dbReference type="GO" id="GO:0005509">
    <property type="term" value="F:calcium ion binding"/>
    <property type="evidence" value="ECO:0007669"/>
    <property type="project" value="UniProtKB-UniRule"/>
</dbReference>
<dbReference type="InterPro" id="IPR000742">
    <property type="entry name" value="EGF"/>
</dbReference>
<dbReference type="SMART" id="SM00112">
    <property type="entry name" value="CA"/>
    <property type="match status" value="14"/>
</dbReference>
<feature type="domain" description="Cadherin" evidence="14">
    <location>
        <begin position="1600"/>
        <end position="1717"/>
    </location>
</feature>
<feature type="domain" description="Cadherin" evidence="14">
    <location>
        <begin position="823"/>
        <end position="936"/>
    </location>
</feature>
<dbReference type="PROSITE" id="PS50025">
    <property type="entry name" value="LAM_G_DOMAIN"/>
    <property type="match status" value="2"/>
</dbReference>
<name>A0AAV2II25_LYMST</name>
<feature type="domain" description="EGF-like" evidence="13">
    <location>
        <begin position="1972"/>
        <end position="2009"/>
    </location>
</feature>
<keyword evidence="3" id="KW-0677">Repeat</keyword>
<accession>A0AAV2II25</accession>
<keyword evidence="9" id="KW-0325">Glycoprotein</keyword>
<dbReference type="Gene3D" id="2.60.40.60">
    <property type="entry name" value="Cadherins"/>
    <property type="match status" value="17"/>
</dbReference>
<dbReference type="PANTHER" id="PTHR24025">
    <property type="entry name" value="DESMOGLEIN FAMILY MEMBER"/>
    <property type="match status" value="1"/>
</dbReference>
<dbReference type="Pfam" id="PF00028">
    <property type="entry name" value="Cadherin"/>
    <property type="match status" value="9"/>
</dbReference>
<feature type="domain" description="Cadherin" evidence="14">
    <location>
        <begin position="711"/>
        <end position="820"/>
    </location>
</feature>
<dbReference type="InterPro" id="IPR015919">
    <property type="entry name" value="Cadherin-like_sf"/>
</dbReference>
<dbReference type="GO" id="GO:0005911">
    <property type="term" value="C:cell-cell junction"/>
    <property type="evidence" value="ECO:0007669"/>
    <property type="project" value="TreeGrafter"/>
</dbReference>
<evidence type="ECO:0000256" key="1">
    <source>
        <dbReference type="ARBA" id="ARBA00004370"/>
    </source>
</evidence>
<feature type="domain" description="Cadherin" evidence="14">
    <location>
        <begin position="1389"/>
        <end position="1494"/>
    </location>
</feature>
<dbReference type="PROSITE" id="PS50026">
    <property type="entry name" value="EGF_3"/>
    <property type="match status" value="2"/>
</dbReference>
<dbReference type="EMBL" id="CAXITT010000844">
    <property type="protein sequence ID" value="CAL1546689.1"/>
    <property type="molecule type" value="Genomic_DNA"/>
</dbReference>
<dbReference type="CDD" id="cd00054">
    <property type="entry name" value="EGF_CA"/>
    <property type="match status" value="1"/>
</dbReference>
<sequence>MKFTCEGWSNAKPRTMPTLVFTSFFIGIYQFTSAQVYQSLTTIPENVANDVPLFDLTIAAPNSTYVITDNSAKTPGMFDISNGKLILNNALSTKIRKLFDYERFKTFSVNVTATSTSNRTDVRYLTIQLRLSDVDDEPPSFTNQPSPFLASVLRNASPGTLVYTITTNDPDSTSQPTVTITNQIPSSRFAIQPGGANQFSIVTSGETSFPGSTEYTITVCTVSARDTVGNTQTADVKVLVGLRPPQFFSSPYTGQIYENIFDTDRNWLLTKDNQQLEIKARLFQRDAQIQFQLGDQSSSSQFSQYFATVPQTSFDPFTQSVKLRSSKVIDYEQLKSMTFVVSAQDTTNRLTSSVTLNIEVVDENDNAPTFSAPQYSTEVREDFSVGSTVLSVQAKDRDRDSNGELTFSILNTTYFNVSTVKVSGSDNNYNGIITVISPLDYDKPPGPTYNFTLLVTDKGTAPRSATVSVLVSVTNVNDNNPIIDNSTSLLSLTETAQTNFVVTIIQASDVDGDSIRFYFARSQVPTIDIFKIDAQSGVIQLTSTIPKDRDSYSLKVLGVDDDQCCKDKTGSRTSSAVFTVNIIDINADKPSFNNCTLYDNIASVKEKAPIGTQVIQAIIIYNLVVATDPDRGENGRVLYDIQNPSPSQPNAPFKIDQNNGSITVKTIITRGTDSFIQVTVVGRNPTITQMEGWCTFRVTIVDINDHTPTFYQSLYNIEIAISTPRNSTISQIVATDDDVGVNAEMTYMFSTNDSLTISLFSIGANTGVIKLIGDLTSTGQVTKYTLIVIATDHGTDPGALSGNTTVVIDVKLNDRAPPVWLNSTSPLVFSISESAPIGTILTTFICNSNIPDAPEVKFLVFEPAVSITQDSPTFGTVKLNSSSMNLVLKSATALNYITKKQYQLSVVCQTTSGLTLSTEINPVINVIDANNQVPTFEGLSSTSRYVGTVAENSPSGTTVLRISASDKDETPAFRTVTFQLLGPNKDLFQIIPNGDNRATIVTSRSISLDRETNEFYTVEIEARDGAPAAFPPNSTLPNIVTRRLDVRVTDVNDNIPSFDSQSYIFEIDEETPVGLVIASVTANDPDSIDQGNLNYRFEIGNINNAFSILTGTGQIRVARRLDYENPAEPKTYRMQLIATDSNQLHSCSTPVEIKIRDINDNSPEFSHLLYSVVGKAVEEDATVTQTNKMFLIQVSATDKDVNRTQTDIRYFLIGAENTFSINISTGEIYLIGKLDRDRPNPNYTFTARAEDERANPRFGYATVVVSPMDINDNAPVFQDNYLKSDVLENPSVGTPVLTVLARDIDYGDNGTVNYRIFSTQPTPDRSALFSVSNIGVITTRGDPGAFDRETVHTMYLTIEAFDGGIPPMQSTATVTISILDVNDNSPYFDKSLYTVTMSEATKFGSILLVSAIDFDDDPRNRDLLFQLTGPQSTNFLVVALNQQADIRVATTVDYERDPHNLTFILHVDDGQPGHENSTQIQVFITDYNDNPPIFKENEISVTLIEEQPPGQVIATFAAIDADEGMNAQFEYSINRASDPRYEFYIDPHTGKVTTRKQLDREVAEYMEVVIMAKDKGEIPLNSTALLKITLTDINDNAPSFLEDYRPKVQENVVNNNLMVAEIFAKDPDKLYGPPFGFQLQTGCGECAPFRLELNQAGNGSAKIFTSTTFDREVRKYYHLPIIMWDLRGLSANNSMTATNTLAVVIGDDNDNNMKPGNQDIFVYNYEGNSSDVEIGRVYTDDPDDWDLPDKTFSNLQPTTMQKYFNVASDTGMVTMKRGVPVNGADPPYKFKVDVFDKKFNSRVTCTVSVTVMELSDEAVRKSGSIRLSGITAEEFVKRSGFGTTASSPYDKFKQQVANLLGYQSKDNVEIVSLTDVEGDLDVRYSARSPYLNPSQLESAVLLNLTRFERDVGVKVAQVPINLCADESYDDGCYTYFNFTGKPRLINANGTSYLVMDTSMTAESGCVDSMFPYPVECRGDYCYNGGTCVKDDWGKLSCQCSPGFDGPRCQQRRHQFDGSSIAFYDSLSVCAEGRTSIDLITTQDDGLIMYSGAIVGATQQETPKDFISLELKGGYPILILNLGSYEVTVALTGKHTNGQTRMSKLSDGKWHTIHIDRDKQQVTLTVDHCETAAANASVGYVADWSPCTATGMVPGPDMLLNVQSFLQLGGRYMSLATTGFSGCLKNLFHNTKLYDLNYRNIPNWKSGTNGCAREEAICGQGTAQPVCGEHATCNSLWLPNEQVVSCHCDPGWYGVKCAKEAPTYDLRSQSFLKWNVNSTIIEQALRKMSLQMMFRTRRTTGTLLILTNAPQNTIILQLEAGKLTLRYNMGKGENKIILDNTPANTGQWHTVRMERYGSEFILSMDGGEGKYYTYQLALPDLSVFFRMLSYISAGARVQPVATAPENNQIIDDLRNTCVRDIRLNDIWLPLATAQNSDATGITLYQARNVQGGCTRDDCGTSPCPINTVCFPLWEAYECRFLDNNPPIFKENEIRVILIEEQPPGQVIATFSATDADVGMNAQFEYSIIQATDPRNEFYINSLSGRVTTRKQLDREVAEYMEVGIMAKDKGDIPLQSTALLKVTLTDINDNAPSFLEDYSPKIRENVCSDTFVTEIFAKDPDKLYGPSFGFQLPAGCNVPSCDYFTLTFNPAAANGNGSATVKTRTTIFSEVHKYYHLPIIMWDLRGRSANNSRTATNTLTIVIGDDAIQGCANLVSLSNVLTLITTMISLVMEIK</sequence>
<gene>
    <name evidence="15" type="ORF">GSLYS_00020066001</name>
</gene>
<dbReference type="InterPro" id="IPR020894">
    <property type="entry name" value="Cadherin_CS"/>
</dbReference>
<evidence type="ECO:0000256" key="10">
    <source>
        <dbReference type="PROSITE-ProRule" id="PRU00043"/>
    </source>
</evidence>
<dbReference type="GO" id="GO:0005886">
    <property type="term" value="C:plasma membrane"/>
    <property type="evidence" value="ECO:0007669"/>
    <property type="project" value="InterPro"/>
</dbReference>
<evidence type="ECO:0000256" key="2">
    <source>
        <dbReference type="ARBA" id="ARBA00022692"/>
    </source>
</evidence>
<dbReference type="SMART" id="SM00181">
    <property type="entry name" value="EGF"/>
    <property type="match status" value="2"/>
</dbReference>
<dbReference type="CDD" id="cd00110">
    <property type="entry name" value="LamG"/>
    <property type="match status" value="2"/>
</dbReference>
<dbReference type="SUPFAM" id="SSF49899">
    <property type="entry name" value="Concanavalin A-like lectins/glucanases"/>
    <property type="match status" value="2"/>
</dbReference>
<dbReference type="FunFam" id="2.60.40.60:FF:000116">
    <property type="entry name" value="Dachsous cadherin-related 2"/>
    <property type="match status" value="1"/>
</dbReference>
<keyword evidence="7" id="KW-0472">Membrane</keyword>
<dbReference type="PANTHER" id="PTHR24025:SF31">
    <property type="entry name" value="NEURAL-CADHERIN"/>
    <property type="match status" value="1"/>
</dbReference>
<evidence type="ECO:0000256" key="11">
    <source>
        <dbReference type="PROSITE-ProRule" id="PRU00076"/>
    </source>
</evidence>
<keyword evidence="8 11" id="KW-1015">Disulfide bond</keyword>
<dbReference type="PRINTS" id="PR00205">
    <property type="entry name" value="CADHERIN"/>
</dbReference>
<comment type="caution">
    <text evidence="11">Lacks conserved residue(s) required for the propagation of feature annotation.</text>
</comment>
<keyword evidence="5" id="KW-0130">Cell adhesion</keyword>
<feature type="domain" description="Cadherin" evidence="14">
    <location>
        <begin position="941"/>
        <end position="1058"/>
    </location>
</feature>
<feature type="domain" description="Cadherin" evidence="14">
    <location>
        <begin position="262"/>
        <end position="370"/>
    </location>
</feature>
<evidence type="ECO:0000259" key="12">
    <source>
        <dbReference type="PROSITE" id="PS50025"/>
    </source>
</evidence>
<dbReference type="CDD" id="cd11304">
    <property type="entry name" value="Cadherin_repeat"/>
    <property type="match status" value="16"/>
</dbReference>
<dbReference type="InterPro" id="IPR001791">
    <property type="entry name" value="Laminin_G"/>
</dbReference>
<evidence type="ECO:0000256" key="6">
    <source>
        <dbReference type="ARBA" id="ARBA00022989"/>
    </source>
</evidence>
<feature type="domain" description="Cadherin" evidence="14">
    <location>
        <begin position="1059"/>
        <end position="1165"/>
    </location>
</feature>
<dbReference type="SUPFAM" id="SSF49313">
    <property type="entry name" value="Cadherin-like"/>
    <property type="match status" value="16"/>
</dbReference>
<feature type="domain" description="Cadherin" evidence="14">
    <location>
        <begin position="55"/>
        <end position="141"/>
    </location>
</feature>
<dbReference type="PROSITE" id="PS50268">
    <property type="entry name" value="CADHERIN_2"/>
    <property type="match status" value="17"/>
</dbReference>
<feature type="domain" description="Cadherin" evidence="14">
    <location>
        <begin position="2593"/>
        <end position="2704"/>
    </location>
</feature>
<feature type="domain" description="Laminin G" evidence="12">
    <location>
        <begin position="2010"/>
        <end position="2210"/>
    </location>
</feature>
<evidence type="ECO:0000313" key="16">
    <source>
        <dbReference type="Proteomes" id="UP001497497"/>
    </source>
</evidence>
<dbReference type="Gene3D" id="2.10.25.10">
    <property type="entry name" value="Laminin"/>
    <property type="match status" value="1"/>
</dbReference>
<reference evidence="15 16" key="1">
    <citation type="submission" date="2024-04" db="EMBL/GenBank/DDBJ databases">
        <authorList>
            <consortium name="Genoscope - CEA"/>
            <person name="William W."/>
        </authorList>
    </citation>
    <scope>NUCLEOTIDE SEQUENCE [LARGE SCALE GENOMIC DNA]</scope>
</reference>
<dbReference type="FunFam" id="2.60.40.60:FF:000020">
    <property type="entry name" value="Dachsous cadherin-related 1b"/>
    <property type="match status" value="4"/>
</dbReference>
<feature type="domain" description="Cadherin" evidence="14">
    <location>
        <begin position="1177"/>
        <end position="1277"/>
    </location>
</feature>
<feature type="disulfide bond" evidence="11">
    <location>
        <begin position="2247"/>
        <end position="2256"/>
    </location>
</feature>
<feature type="domain" description="Cadherin" evidence="14">
    <location>
        <begin position="2488"/>
        <end position="2593"/>
    </location>
</feature>
<feature type="domain" description="Cadherin" evidence="14">
    <location>
        <begin position="1726"/>
        <end position="1835"/>
    </location>
</feature>
<feature type="domain" description="Cadherin" evidence="14">
    <location>
        <begin position="371"/>
        <end position="483"/>
    </location>
</feature>
<dbReference type="GO" id="GO:0007156">
    <property type="term" value="P:homophilic cell adhesion via plasma membrane adhesion molecules"/>
    <property type="evidence" value="ECO:0007669"/>
    <property type="project" value="InterPro"/>
</dbReference>
<organism evidence="15 16">
    <name type="scientific">Lymnaea stagnalis</name>
    <name type="common">Great pond snail</name>
    <name type="synonym">Helix stagnalis</name>
    <dbReference type="NCBI Taxonomy" id="6523"/>
    <lineage>
        <taxon>Eukaryota</taxon>
        <taxon>Metazoa</taxon>
        <taxon>Spiralia</taxon>
        <taxon>Lophotrochozoa</taxon>
        <taxon>Mollusca</taxon>
        <taxon>Gastropoda</taxon>
        <taxon>Heterobranchia</taxon>
        <taxon>Euthyneura</taxon>
        <taxon>Panpulmonata</taxon>
        <taxon>Hygrophila</taxon>
        <taxon>Lymnaeoidea</taxon>
        <taxon>Lymnaeidae</taxon>
        <taxon>Lymnaea</taxon>
    </lineage>
</organism>
<feature type="domain" description="Laminin G" evidence="12">
    <location>
        <begin position="2260"/>
        <end position="2452"/>
    </location>
</feature>
<evidence type="ECO:0000256" key="4">
    <source>
        <dbReference type="ARBA" id="ARBA00022837"/>
    </source>
</evidence>
<evidence type="ECO:0000256" key="5">
    <source>
        <dbReference type="ARBA" id="ARBA00022889"/>
    </source>
</evidence>
<dbReference type="Gene3D" id="2.60.120.200">
    <property type="match status" value="2"/>
</dbReference>
<dbReference type="GO" id="GO:0007163">
    <property type="term" value="P:establishment or maintenance of cell polarity"/>
    <property type="evidence" value="ECO:0007669"/>
    <property type="project" value="UniProtKB-ARBA"/>
</dbReference>
<evidence type="ECO:0000256" key="3">
    <source>
        <dbReference type="ARBA" id="ARBA00022737"/>
    </source>
</evidence>
<feature type="domain" description="Cadherin" evidence="14">
    <location>
        <begin position="1278"/>
        <end position="1388"/>
    </location>
</feature>
<dbReference type="PROSITE" id="PS01186">
    <property type="entry name" value="EGF_2"/>
    <property type="match status" value="2"/>
</dbReference>
<feature type="domain" description="Cadherin" evidence="14">
    <location>
        <begin position="602"/>
        <end position="710"/>
    </location>
</feature>
<keyword evidence="11" id="KW-0245">EGF-like domain</keyword>
<dbReference type="InterPro" id="IPR002126">
    <property type="entry name" value="Cadherin-like_dom"/>
</dbReference>
<keyword evidence="4 10" id="KW-0106">Calcium</keyword>
<feature type="domain" description="Cadherin" evidence="14">
    <location>
        <begin position="1495"/>
        <end position="1600"/>
    </location>
</feature>
<keyword evidence="2" id="KW-0812">Transmembrane</keyword>
<dbReference type="PROSITE" id="PS00022">
    <property type="entry name" value="EGF_1"/>
    <property type="match status" value="2"/>
</dbReference>
<dbReference type="InterPro" id="IPR056370">
    <property type="entry name" value="Shg-like_Ig-like"/>
</dbReference>
<feature type="domain" description="EGF-like" evidence="13">
    <location>
        <begin position="2213"/>
        <end position="2257"/>
    </location>
</feature>
<comment type="caution">
    <text evidence="15">The sequence shown here is derived from an EMBL/GenBank/DDBJ whole genome shotgun (WGS) entry which is preliminary data.</text>
</comment>
<dbReference type="SMART" id="SM00282">
    <property type="entry name" value="LamG"/>
    <property type="match status" value="2"/>
</dbReference>
<evidence type="ECO:0000256" key="8">
    <source>
        <dbReference type="ARBA" id="ARBA00023157"/>
    </source>
</evidence>
<keyword evidence="16" id="KW-1185">Reference proteome</keyword>
<keyword evidence="6" id="KW-1133">Transmembrane helix</keyword>
<dbReference type="Proteomes" id="UP001497497">
    <property type="component" value="Unassembled WGS sequence"/>
</dbReference>
<evidence type="ECO:0000256" key="9">
    <source>
        <dbReference type="ARBA" id="ARBA00023180"/>
    </source>
</evidence>
<feature type="disulfide bond" evidence="11">
    <location>
        <begin position="1999"/>
        <end position="2008"/>
    </location>
</feature>
<evidence type="ECO:0000259" key="14">
    <source>
        <dbReference type="PROSITE" id="PS50268"/>
    </source>
</evidence>
<evidence type="ECO:0000313" key="15">
    <source>
        <dbReference type="EMBL" id="CAL1546689.1"/>
    </source>
</evidence>
<dbReference type="InterPro" id="IPR050971">
    <property type="entry name" value="Cadherin-domain_protein"/>
</dbReference>
<dbReference type="InterPro" id="IPR013320">
    <property type="entry name" value="ConA-like_dom_sf"/>
</dbReference>
<protein>
    <submittedName>
        <fullName evidence="15">Uncharacterized protein</fullName>
    </submittedName>
</protein>
<evidence type="ECO:0000259" key="13">
    <source>
        <dbReference type="PROSITE" id="PS50026"/>
    </source>
</evidence>
<dbReference type="Pfam" id="PF24811">
    <property type="entry name" value="Ig_Shg"/>
    <property type="match status" value="1"/>
</dbReference>
<dbReference type="PROSITE" id="PS00232">
    <property type="entry name" value="CADHERIN_1"/>
    <property type="match status" value="7"/>
</dbReference>